<keyword evidence="2" id="KW-0694">RNA-binding</keyword>
<accession>A0AAQ3Q595</accession>
<dbReference type="InterPro" id="IPR050825">
    <property type="entry name" value="RBM42_RBP45_47-like"/>
</dbReference>
<evidence type="ECO:0000259" key="3">
    <source>
        <dbReference type="Pfam" id="PF00076"/>
    </source>
</evidence>
<keyword evidence="1" id="KW-0677">Repeat</keyword>
<dbReference type="Gene3D" id="3.30.70.330">
    <property type="match status" value="1"/>
</dbReference>
<dbReference type="InterPro" id="IPR012677">
    <property type="entry name" value="Nucleotide-bd_a/b_plait_sf"/>
</dbReference>
<sequence>MFGRVSSQVFEAVAATTSHSYHQPTTLEEVCSLWIGDLHYWVDESYLHSCFAHTGEGCLPEGYGFIEFVSHVAAERILQTYNGAQMSAGTE</sequence>
<dbReference type="GO" id="GO:0005829">
    <property type="term" value="C:cytosol"/>
    <property type="evidence" value="ECO:0007669"/>
    <property type="project" value="TreeGrafter"/>
</dbReference>
<dbReference type="GO" id="GO:0003729">
    <property type="term" value="F:mRNA binding"/>
    <property type="evidence" value="ECO:0007669"/>
    <property type="project" value="InterPro"/>
</dbReference>
<dbReference type="EMBL" id="CP136891">
    <property type="protein sequence ID" value="WOK98243.1"/>
    <property type="molecule type" value="Genomic_DNA"/>
</dbReference>
<dbReference type="SUPFAM" id="SSF54928">
    <property type="entry name" value="RNA-binding domain, RBD"/>
    <property type="match status" value="1"/>
</dbReference>
<dbReference type="PANTHER" id="PTHR47640:SF10">
    <property type="entry name" value="TRNA SELENOCYSTEINE 1-ASSOCIATED PROTEIN 1-RELATED"/>
    <property type="match status" value="1"/>
</dbReference>
<name>A0AAQ3Q595_9LILI</name>
<keyword evidence="5" id="KW-1185">Reference proteome</keyword>
<protein>
    <submittedName>
        <fullName evidence="4">Polyadenylate-binding protein RBP47B</fullName>
    </submittedName>
</protein>
<evidence type="ECO:0000313" key="5">
    <source>
        <dbReference type="Proteomes" id="UP001327560"/>
    </source>
</evidence>
<proteinExistence type="predicted"/>
<reference evidence="4 5" key="1">
    <citation type="submission" date="2023-10" db="EMBL/GenBank/DDBJ databases">
        <title>Chromosome-scale genome assembly provides insights into flower coloration mechanisms of Canna indica.</title>
        <authorList>
            <person name="Li C."/>
        </authorList>
    </citation>
    <scope>NUCLEOTIDE SEQUENCE [LARGE SCALE GENOMIC DNA]</scope>
    <source>
        <tissue evidence="4">Flower</tissue>
    </source>
</reference>
<dbReference type="InterPro" id="IPR035979">
    <property type="entry name" value="RBD_domain_sf"/>
</dbReference>
<dbReference type="InterPro" id="IPR000504">
    <property type="entry name" value="RRM_dom"/>
</dbReference>
<dbReference type="AlphaFoldDB" id="A0AAQ3Q595"/>
<dbReference type="Proteomes" id="UP001327560">
    <property type="component" value="Chromosome 2"/>
</dbReference>
<evidence type="ECO:0000256" key="1">
    <source>
        <dbReference type="ARBA" id="ARBA00022737"/>
    </source>
</evidence>
<dbReference type="PANTHER" id="PTHR47640">
    <property type="entry name" value="TRNA SELENOCYSTEINE 1-ASSOCIATED PROTEIN 1-RELATED-RELATED"/>
    <property type="match status" value="1"/>
</dbReference>
<organism evidence="4 5">
    <name type="scientific">Canna indica</name>
    <name type="common">Indian-shot</name>
    <dbReference type="NCBI Taxonomy" id="4628"/>
    <lineage>
        <taxon>Eukaryota</taxon>
        <taxon>Viridiplantae</taxon>
        <taxon>Streptophyta</taxon>
        <taxon>Embryophyta</taxon>
        <taxon>Tracheophyta</taxon>
        <taxon>Spermatophyta</taxon>
        <taxon>Magnoliopsida</taxon>
        <taxon>Liliopsida</taxon>
        <taxon>Zingiberales</taxon>
        <taxon>Cannaceae</taxon>
        <taxon>Canna</taxon>
    </lineage>
</organism>
<feature type="domain" description="RRM" evidence="3">
    <location>
        <begin position="34"/>
        <end position="85"/>
    </location>
</feature>
<gene>
    <name evidence="4" type="ORF">Cni_G06953</name>
</gene>
<evidence type="ECO:0000256" key="2">
    <source>
        <dbReference type="ARBA" id="ARBA00022884"/>
    </source>
</evidence>
<dbReference type="Pfam" id="PF00076">
    <property type="entry name" value="RRM_1"/>
    <property type="match status" value="1"/>
</dbReference>
<evidence type="ECO:0000313" key="4">
    <source>
        <dbReference type="EMBL" id="WOK98243.1"/>
    </source>
</evidence>